<dbReference type="GO" id="GO:0008757">
    <property type="term" value="F:S-adenosylmethionine-dependent methyltransferase activity"/>
    <property type="evidence" value="ECO:0007669"/>
    <property type="project" value="InterPro"/>
</dbReference>
<dbReference type="GO" id="GO:0000049">
    <property type="term" value="F:tRNA binding"/>
    <property type="evidence" value="ECO:0007669"/>
    <property type="project" value="TreeGrafter"/>
</dbReference>
<comment type="catalytic activity">
    <reaction evidence="10">
        <text>5-(carboxymethyl)uridine(34) in tRNA + S-adenosyl-L-methionine = 5-(2-methoxy-2-oxoethyl)uridine(34) in tRNA + S-adenosyl-L-homocysteine</text>
        <dbReference type="Rhea" id="RHEA:43208"/>
        <dbReference type="Rhea" id="RHEA-COMP:10407"/>
        <dbReference type="Rhea" id="RHEA-COMP:10408"/>
        <dbReference type="ChEBI" id="CHEBI:57856"/>
        <dbReference type="ChEBI" id="CHEBI:59789"/>
        <dbReference type="ChEBI" id="CHEBI:74851"/>
        <dbReference type="ChEBI" id="CHEBI:74882"/>
        <dbReference type="EC" id="2.1.1.229"/>
    </reaction>
</comment>
<evidence type="ECO:0000256" key="14">
    <source>
        <dbReference type="PROSITE-ProRule" id="PRU00176"/>
    </source>
</evidence>
<keyword evidence="4" id="KW-0489">Methyltransferase</keyword>
<keyword evidence="5" id="KW-0808">Transferase</keyword>
<evidence type="ECO:0000313" key="17">
    <source>
        <dbReference type="EMBL" id="ADY41902.1"/>
    </source>
</evidence>
<evidence type="ECO:0000256" key="6">
    <source>
        <dbReference type="ARBA" id="ARBA00022833"/>
    </source>
</evidence>
<dbReference type="InterPro" id="IPR027450">
    <property type="entry name" value="AlkB-like"/>
</dbReference>
<dbReference type="AlphaFoldDB" id="F1KVJ8"/>
<dbReference type="GO" id="GO:0030488">
    <property type="term" value="P:tRNA methylation"/>
    <property type="evidence" value="ECO:0007669"/>
    <property type="project" value="TreeGrafter"/>
</dbReference>
<dbReference type="InterPro" id="IPR035979">
    <property type="entry name" value="RBD_domain_sf"/>
</dbReference>
<dbReference type="Gene3D" id="3.40.50.150">
    <property type="entry name" value="Vaccinia Virus protein VP39"/>
    <property type="match status" value="1"/>
</dbReference>
<dbReference type="InterPro" id="IPR000504">
    <property type="entry name" value="RRM_dom"/>
</dbReference>
<evidence type="ECO:0000256" key="4">
    <source>
        <dbReference type="ARBA" id="ARBA00022603"/>
    </source>
</evidence>
<dbReference type="InterPro" id="IPR051422">
    <property type="entry name" value="AlkB_tRNA_MeTrf/Diox"/>
</dbReference>
<accession>F1KVJ8</accession>
<dbReference type="PROSITE" id="PS51471">
    <property type="entry name" value="FE2OG_OXY"/>
    <property type="match status" value="1"/>
</dbReference>
<evidence type="ECO:0000256" key="7">
    <source>
        <dbReference type="ARBA" id="ARBA00022884"/>
    </source>
</evidence>
<dbReference type="GO" id="GO:0106335">
    <property type="term" value="F:tRNA (5-carboxymethyluridine(34)-5-O)-methyltransferase activity"/>
    <property type="evidence" value="ECO:0007669"/>
    <property type="project" value="UniProtKB-EC"/>
</dbReference>
<dbReference type="Pfam" id="PF08241">
    <property type="entry name" value="Methyltransf_11"/>
    <property type="match status" value="1"/>
</dbReference>
<dbReference type="InterPro" id="IPR012677">
    <property type="entry name" value="Nucleotide-bd_a/b_plait_sf"/>
</dbReference>
<comment type="function">
    <text evidence="11">Catalyzes the methylation of 5-carboxymethyl uridine to 5-methylcarboxymethyl uridine at the wobble position of the anticodon loop in tRNA via its methyltransferase domain. Catalyzes the last step in the formation of 5-methylcarboxymethyl uridine at the wobble position of the anticodon loop in target tRNA. Has a preference for tRNA(Arg) and tRNA(Glu), and does not bind tRNA(Lys). Binds tRNA and catalyzes the iron and alpha-ketoglutarate dependent hydroxylation of 5-methylcarboxymethyl uridine at the wobble position of the anticodon loop in tRNA via its dioxygenase domain, giving rise to 5-(S)-methoxycarbonylhydroxymethyluridine; has a preference for tRNA(Gly). Required for normal survival after DNA damage. May inhibit apoptosis and promote cell survival and angiogenesis.</text>
</comment>
<evidence type="ECO:0000256" key="9">
    <source>
        <dbReference type="ARBA" id="ARBA00023268"/>
    </source>
</evidence>
<comment type="cofactor">
    <cofactor evidence="1">
        <name>Fe(2+)</name>
        <dbReference type="ChEBI" id="CHEBI:29033"/>
    </cofactor>
</comment>
<evidence type="ECO:0000256" key="10">
    <source>
        <dbReference type="ARBA" id="ARBA00034996"/>
    </source>
</evidence>
<evidence type="ECO:0000256" key="12">
    <source>
        <dbReference type="ARBA" id="ARBA00049786"/>
    </source>
</evidence>
<evidence type="ECO:0000256" key="1">
    <source>
        <dbReference type="ARBA" id="ARBA00001954"/>
    </source>
</evidence>
<dbReference type="Gene3D" id="2.60.120.590">
    <property type="entry name" value="Alpha-ketoglutarate-dependent dioxygenase AlkB-like"/>
    <property type="match status" value="1"/>
</dbReference>
<evidence type="ECO:0000256" key="3">
    <source>
        <dbReference type="ARBA" id="ARBA00012808"/>
    </source>
</evidence>
<comment type="similarity">
    <text evidence="2">Belongs to the alkB family.</text>
</comment>
<dbReference type="EC" id="2.1.1.229" evidence="3"/>
<keyword evidence="8" id="KW-0408">Iron</keyword>
<dbReference type="GO" id="GO:0002098">
    <property type="term" value="P:tRNA wobble uridine modification"/>
    <property type="evidence" value="ECO:0007669"/>
    <property type="project" value="TreeGrafter"/>
</dbReference>
<dbReference type="PANTHER" id="PTHR13069">
    <property type="entry name" value="ALKYLATED DNA REPAIR PROTEIN ALKB HOMOLOG 8"/>
    <property type="match status" value="1"/>
</dbReference>
<evidence type="ECO:0000259" key="15">
    <source>
        <dbReference type="PROSITE" id="PS50102"/>
    </source>
</evidence>
<evidence type="ECO:0000256" key="8">
    <source>
        <dbReference type="ARBA" id="ARBA00023004"/>
    </source>
</evidence>
<feature type="domain" description="Fe2OG dioxygenase" evidence="16">
    <location>
        <begin position="226"/>
        <end position="331"/>
    </location>
</feature>
<feature type="domain" description="RRM" evidence="15">
    <location>
        <begin position="54"/>
        <end position="134"/>
    </location>
</feature>
<dbReference type="GO" id="GO:0005737">
    <property type="term" value="C:cytoplasm"/>
    <property type="evidence" value="ECO:0007669"/>
    <property type="project" value="TreeGrafter"/>
</dbReference>
<keyword evidence="7 14" id="KW-0694">RNA-binding</keyword>
<evidence type="ECO:0000256" key="5">
    <source>
        <dbReference type="ARBA" id="ARBA00022679"/>
    </source>
</evidence>
<dbReference type="Gene3D" id="3.30.70.330">
    <property type="match status" value="1"/>
</dbReference>
<reference evidence="17" key="1">
    <citation type="journal article" date="2011" name="Genome Res.">
        <title>Deep small RNA sequencing from the nematode Ascaris reveals conservation, functional diversification, and novel developmental profiles.</title>
        <authorList>
            <person name="Wang J."/>
            <person name="Czech B."/>
            <person name="Crunk A."/>
            <person name="Wallace A."/>
            <person name="Mitreva M."/>
            <person name="Hannon G.J."/>
            <person name="Davis R.E."/>
        </authorList>
    </citation>
    <scope>NUCLEOTIDE SEQUENCE</scope>
</reference>
<dbReference type="InterPro" id="IPR029063">
    <property type="entry name" value="SAM-dependent_MTases_sf"/>
</dbReference>
<keyword evidence="6" id="KW-0862">Zinc</keyword>
<evidence type="ECO:0000256" key="11">
    <source>
        <dbReference type="ARBA" id="ARBA00045506"/>
    </source>
</evidence>
<dbReference type="PROSITE" id="PS50102">
    <property type="entry name" value="RRM"/>
    <property type="match status" value="1"/>
</dbReference>
<dbReference type="EMBL" id="JI166595">
    <property type="protein sequence ID" value="ADY41902.1"/>
    <property type="molecule type" value="mRNA"/>
</dbReference>
<dbReference type="PANTHER" id="PTHR13069:SF37">
    <property type="entry name" value="FIRE DANCER"/>
    <property type="match status" value="1"/>
</dbReference>
<name>F1KVJ8_ASCSU</name>
<dbReference type="Pfam" id="PF13532">
    <property type="entry name" value="2OG-FeII_Oxy_2"/>
    <property type="match status" value="1"/>
</dbReference>
<dbReference type="GO" id="GO:0005634">
    <property type="term" value="C:nucleus"/>
    <property type="evidence" value="ECO:0007669"/>
    <property type="project" value="TreeGrafter"/>
</dbReference>
<dbReference type="SUPFAM" id="SSF51197">
    <property type="entry name" value="Clavaminate synthase-like"/>
    <property type="match status" value="1"/>
</dbReference>
<dbReference type="CDD" id="cd02440">
    <property type="entry name" value="AdoMet_MTases"/>
    <property type="match status" value="1"/>
</dbReference>
<dbReference type="InterPro" id="IPR013216">
    <property type="entry name" value="Methyltransf_11"/>
</dbReference>
<organism evidence="17">
    <name type="scientific">Ascaris suum</name>
    <name type="common">Pig roundworm</name>
    <name type="synonym">Ascaris lumbricoides</name>
    <dbReference type="NCBI Taxonomy" id="6253"/>
    <lineage>
        <taxon>Eukaryota</taxon>
        <taxon>Metazoa</taxon>
        <taxon>Ecdysozoa</taxon>
        <taxon>Nematoda</taxon>
        <taxon>Chromadorea</taxon>
        <taxon>Rhabditida</taxon>
        <taxon>Spirurina</taxon>
        <taxon>Ascaridomorpha</taxon>
        <taxon>Ascaridoidea</taxon>
        <taxon>Ascarididae</taxon>
        <taxon>Ascaris</taxon>
    </lineage>
</organism>
<evidence type="ECO:0000259" key="16">
    <source>
        <dbReference type="PROSITE" id="PS51471"/>
    </source>
</evidence>
<evidence type="ECO:0000256" key="13">
    <source>
        <dbReference type="ARBA" id="ARBA00049802"/>
    </source>
</evidence>
<dbReference type="InterPro" id="IPR037151">
    <property type="entry name" value="AlkB-like_sf"/>
</dbReference>
<dbReference type="SUPFAM" id="SSF53335">
    <property type="entry name" value="S-adenosyl-L-methionine-dependent methyltransferases"/>
    <property type="match status" value="1"/>
</dbReference>
<keyword evidence="9" id="KW-0511">Multifunctional enzyme</keyword>
<dbReference type="InterPro" id="IPR005123">
    <property type="entry name" value="Oxoglu/Fe-dep_dioxygenase_dom"/>
</dbReference>
<proteinExistence type="evidence at transcript level"/>
<evidence type="ECO:0000256" key="2">
    <source>
        <dbReference type="ARBA" id="ARBA00007879"/>
    </source>
</evidence>
<dbReference type="SUPFAM" id="SSF54928">
    <property type="entry name" value="RNA-binding domain, RBD"/>
    <property type="match status" value="1"/>
</dbReference>
<protein>
    <recommendedName>
        <fullName evidence="3">tRNA (carboxymethyluridine(34)-5-O)-methyltransferase</fullName>
        <ecNumber evidence="3">2.1.1.229</ecNumber>
    </recommendedName>
    <alternativeName>
        <fullName evidence="12">Alkylated DNA repair protein alkB homolog 8</fullName>
    </alternativeName>
    <alternativeName>
        <fullName evidence="13">S-adenosyl-L-methionine-dependent tRNA methyltransferase ALKBH8</fullName>
    </alternativeName>
</protein>
<sequence length="578" mass="66173">MKDPNTVTAIASKGSRRKELRKLDAEKIRRKISKCLRQLEKHDPDVRPSLEPTEILFVGNSSALCGVSFDELENIFFKYDELCHFIVYPNKRAYSFVQFSSITNAQCAYQSLNGKVPDELGPNAQPFFIVYVANLPSVKKEEQSNPPADLRVLKNFINEDEEQQLMASLKECIYAKTKLKSRKVVHFGYKFNYDTNEADVPAENAIPQSCDVVIDRMIEAGIFTERPDQLTVNIYEPGNGIPSHVDSHSPFGDTIVSLSLISDLVMEFRDFANTSSIYNVLLPRYSLAVMQGESRYRWKHGIAKRKYDINPDNNRLIRRQLRVSFTFRKTSSQKCRCPFIEYCDWDRNGVMKIPQNDEHGKRIEDNYVATVYESIAEHFDTTRHSRWVAVSEFLKELPPTSILFDVGCGNGKYLVRSDGLVKIGCDMCESLCRIAKGKGCNVVRADALTLPYRDSTADAVISIAVIHHMSTEKRRMRAIEELLRVLTVGGRACITVWAMEQTHNNVVSEYLKMRGKKCHVQMNRRDSNGRLRVHEGQDFTQQDMLVPWQNADGQRFPEVLSFVCCWRIRGVMQSDIDL</sequence>